<keyword evidence="4" id="KW-0804">Transcription</keyword>
<evidence type="ECO:0000256" key="7">
    <source>
        <dbReference type="SAM" id="Phobius"/>
    </source>
</evidence>
<feature type="transmembrane region" description="Helical" evidence="7">
    <location>
        <begin position="83"/>
        <end position="102"/>
    </location>
</feature>
<evidence type="ECO:0000313" key="10">
    <source>
        <dbReference type="Proteomes" id="UP000186817"/>
    </source>
</evidence>
<feature type="compositionally biased region" description="Basic and acidic residues" evidence="6">
    <location>
        <begin position="1076"/>
        <end position="1090"/>
    </location>
</feature>
<dbReference type="GO" id="GO:0005634">
    <property type="term" value="C:nucleus"/>
    <property type="evidence" value="ECO:0007669"/>
    <property type="project" value="UniProtKB-SubCell"/>
</dbReference>
<feature type="region of interest" description="Disordered" evidence="6">
    <location>
        <begin position="1202"/>
        <end position="1265"/>
    </location>
</feature>
<evidence type="ECO:0000256" key="2">
    <source>
        <dbReference type="ARBA" id="ARBA00023015"/>
    </source>
</evidence>
<evidence type="ECO:0000256" key="6">
    <source>
        <dbReference type="SAM" id="MobiDB-lite"/>
    </source>
</evidence>
<gene>
    <name evidence="9" type="primary">Zan</name>
    <name evidence="9" type="ORF">AK812_SmicGene40914</name>
</gene>
<dbReference type="InterPro" id="IPR036955">
    <property type="entry name" value="AP2/ERF_dom_sf"/>
</dbReference>
<feature type="region of interest" description="Disordered" evidence="6">
    <location>
        <begin position="1041"/>
        <end position="1109"/>
    </location>
</feature>
<dbReference type="SMART" id="SM00380">
    <property type="entry name" value="AP2"/>
    <property type="match status" value="1"/>
</dbReference>
<dbReference type="Proteomes" id="UP000186817">
    <property type="component" value="Unassembled WGS sequence"/>
</dbReference>
<reference evidence="9 10" key="1">
    <citation type="submission" date="2016-02" db="EMBL/GenBank/DDBJ databases">
        <title>Genome analysis of coral dinoflagellate symbionts highlights evolutionary adaptations to a symbiotic lifestyle.</title>
        <authorList>
            <person name="Aranda M."/>
            <person name="Li Y."/>
            <person name="Liew Y.J."/>
            <person name="Baumgarten S."/>
            <person name="Simakov O."/>
            <person name="Wilson M."/>
            <person name="Piel J."/>
            <person name="Ashoor H."/>
            <person name="Bougouffa S."/>
            <person name="Bajic V.B."/>
            <person name="Ryu T."/>
            <person name="Ravasi T."/>
            <person name="Bayer T."/>
            <person name="Micklem G."/>
            <person name="Kim H."/>
            <person name="Bhak J."/>
            <person name="Lajeunesse T.C."/>
            <person name="Voolstra C.R."/>
        </authorList>
    </citation>
    <scope>NUCLEOTIDE SEQUENCE [LARGE SCALE GENOMIC DNA]</scope>
    <source>
        <strain evidence="9 10">CCMP2467</strain>
    </source>
</reference>
<keyword evidence="3" id="KW-0238">DNA-binding</keyword>
<feature type="compositionally biased region" description="Pro residues" evidence="6">
    <location>
        <begin position="1519"/>
        <end position="1531"/>
    </location>
</feature>
<feature type="region of interest" description="Disordered" evidence="6">
    <location>
        <begin position="232"/>
        <end position="292"/>
    </location>
</feature>
<feature type="compositionally biased region" description="Acidic residues" evidence="6">
    <location>
        <begin position="1454"/>
        <end position="1467"/>
    </location>
</feature>
<dbReference type="EMBL" id="LSRX01001552">
    <property type="protein sequence ID" value="OLP78862.1"/>
    <property type="molecule type" value="Genomic_DNA"/>
</dbReference>
<feature type="region of interest" description="Disordered" evidence="6">
    <location>
        <begin position="1160"/>
        <end position="1184"/>
    </location>
</feature>
<dbReference type="GO" id="GO:0003677">
    <property type="term" value="F:DNA binding"/>
    <property type="evidence" value="ECO:0007669"/>
    <property type="project" value="UniProtKB-KW"/>
</dbReference>
<dbReference type="OrthoDB" id="272266at2759"/>
<feature type="compositionally biased region" description="Pro residues" evidence="6">
    <location>
        <begin position="1413"/>
        <end position="1435"/>
    </location>
</feature>
<evidence type="ECO:0000259" key="8">
    <source>
        <dbReference type="PROSITE" id="PS51032"/>
    </source>
</evidence>
<evidence type="ECO:0000256" key="5">
    <source>
        <dbReference type="ARBA" id="ARBA00023242"/>
    </source>
</evidence>
<feature type="transmembrane region" description="Helical" evidence="7">
    <location>
        <begin position="616"/>
        <end position="637"/>
    </location>
</feature>
<protein>
    <submittedName>
        <fullName evidence="9">Zonadhesin</fullName>
    </submittedName>
</protein>
<evidence type="ECO:0000256" key="4">
    <source>
        <dbReference type="ARBA" id="ARBA00023163"/>
    </source>
</evidence>
<organism evidence="9 10">
    <name type="scientific">Symbiodinium microadriaticum</name>
    <name type="common">Dinoflagellate</name>
    <name type="synonym">Zooxanthella microadriatica</name>
    <dbReference type="NCBI Taxonomy" id="2951"/>
    <lineage>
        <taxon>Eukaryota</taxon>
        <taxon>Sar</taxon>
        <taxon>Alveolata</taxon>
        <taxon>Dinophyceae</taxon>
        <taxon>Suessiales</taxon>
        <taxon>Symbiodiniaceae</taxon>
        <taxon>Symbiodinium</taxon>
    </lineage>
</organism>
<keyword evidence="2" id="KW-0805">Transcription regulation</keyword>
<keyword evidence="7" id="KW-0812">Transmembrane</keyword>
<feature type="compositionally biased region" description="Low complexity" evidence="6">
    <location>
        <begin position="1202"/>
        <end position="1212"/>
    </location>
</feature>
<evidence type="ECO:0000256" key="3">
    <source>
        <dbReference type="ARBA" id="ARBA00023125"/>
    </source>
</evidence>
<evidence type="ECO:0000313" key="9">
    <source>
        <dbReference type="EMBL" id="OLP78862.1"/>
    </source>
</evidence>
<feature type="compositionally biased region" description="Polar residues" evidence="6">
    <location>
        <begin position="1242"/>
        <end position="1258"/>
    </location>
</feature>
<dbReference type="GO" id="GO:0003700">
    <property type="term" value="F:DNA-binding transcription factor activity"/>
    <property type="evidence" value="ECO:0007669"/>
    <property type="project" value="InterPro"/>
</dbReference>
<keyword evidence="7" id="KW-1133">Transmembrane helix</keyword>
<comment type="subcellular location">
    <subcellularLocation>
        <location evidence="1">Nucleus</location>
    </subcellularLocation>
</comment>
<feature type="transmembrane region" description="Helical" evidence="7">
    <location>
        <begin position="1135"/>
        <end position="1154"/>
    </location>
</feature>
<accession>A0A1Q9C7F1</accession>
<proteinExistence type="predicted"/>
<dbReference type="Gene3D" id="3.30.730.10">
    <property type="entry name" value="AP2/ERF domain"/>
    <property type="match status" value="1"/>
</dbReference>
<sequence length="1691" mass="186543">MKASIEVKGFVSRLVDICDDPMAIKENLLLVIDSIMRHAEKEDVSDAAEKAIRGYRSLDVATFLRNKVLPQVRKFEKAFAPHLYTLFGCLLAIPLIISEVYLRSEILRMCTFVKVVAVMEGVDESGGDTVIQVVSSDGEDVEIQALLPQILRRTQRIGTRSQVATYLLKKLVPFWKENAWFSRELGCRLERLETPAERMKLKEYGGSKLKEGEKPGEKGPKEEDRILLKHLDDLGPADSKLPEAPTYVGTEEAGKRNPPADAGNDPGHAAPATPGDSALIPRTPVDRDEKARPGYRPFSAYKAYKEEPQLWFPFPFCAFCAICQFNWIEATRKSLLERDPSLAKLTCSAIDYHTFSAESDVASELLASVLELSHGTSSGEMEALTRSEPLVAMRTAGISMARATKLQEGQYLTAAAMVARRNVGDARFIEHFTYEFERQAFQKSSPTSSARFNRLYDVTMSKLEPPPLYDPFAEPPPTEAVFTLGNARVELKVPKEAHFSSAAYSQEVQTEDLLLPPGYGRQEEDDLLEVLEGEVYTEIPLPTEVGTKTLTSEAGGLFTDTDDLAARPFPYAMKEEGLQEAFRVSFMMTRERELPVPTSPIASEFGEEDRMLISTLLKGAVLAVIWVALGPVLAGLLQASAHVSHHNAAAHAAKYRGVHYHKRGRVFEANLQVGGGPGYIGHFKNAKQAAEAYDREVRRMYPEDTPDHKFRRKNFLNFPSEQEAAYTESPERARKRGLKLGGSSFCKEARSFELLREAFCESPYSENYELVRLTGSSKADALFKPRGSPQVGLQVQLKAATSGRKQGKTYKFGRLLGYDGMLVFLVALDGGHFWAASGEEFKTCHLQITIGCASDTCRRVEDTGARLVACFKNTRKFPHISIEEAECQCSVSSRVEAVAHRQLRSVFDRMNWSLMCPREHQTTVDSLLEVSIGRPLVRLQEKASHFHDNIGRYCVQMSRCGGSLGRLPYVKDDFDLLVACVLNKDQLQGAFLIPISELVQKGFVANRQKYIWQLDWFLDLRTWRDSEELPEELQGRLERLGYGGEDVPVPTSPVASDDGYAEDVPIPTSPVDSPAGEDRRPAVYAEDREVPVPTSPVQSPADDDEHRPPVVPVSSGLMSSGYKNSDQMGKICQSIIIIIVIIIIIIIIFFFIFITSADEPTESPSEEVPAPTEVHEGPGEEPPSFEEVEFLLDEAALRGSASASSGIGPISGVEVPEEVPHPDSALPTSSAPADLFPDDSTEPSSPMQAVNPPTSPVTSPAEEMEFVDEGSAATGLPSGSLFDSAKLRESVPVHTSSVYVTSPTEIVPTDLPAPTSPVTSPADEVETQTIREALLPQLQQEVHTEMPVPTEMPSPSAAYDEDEEEIPLHLPPAIVPTEVPSPTSPRGLRPPTTEHSSTRGVPATVRTREPPTREPPTLVPPTREPPTREPMPIPTEVPSETSHRLRPVTTEATTVEEDVTSPTEEVEVQTMTIHAPMPPPPEVHTEMPVPTEMPSPSAVHGDFDEEDIPLYLPEMLRHPPVPVPTEVPSPTSPGLLPRAPTSEPATGSQGRGPLPVPTEVASPTSLRVPLRPPTSEHPTSQRRVELRNWLFSDAKSYKTVVYDIQKTAVAEDIGDWRRGYWQECSWRNGPLELGTNSEITRRFASQYSDFSKDTDVRKRSHDFDAIGDPHFRKVPCARGTSSDSSSADKDG</sequence>
<comment type="caution">
    <text evidence="9">The sequence shown here is derived from an EMBL/GenBank/DDBJ whole genome shotgun (WGS) entry which is preliminary data.</text>
</comment>
<feature type="region of interest" description="Disordered" evidence="6">
    <location>
        <begin position="1373"/>
        <end position="1481"/>
    </location>
</feature>
<keyword evidence="5" id="KW-0539">Nucleus</keyword>
<dbReference type="SUPFAM" id="SSF54171">
    <property type="entry name" value="DNA-binding domain"/>
    <property type="match status" value="1"/>
</dbReference>
<evidence type="ECO:0000256" key="1">
    <source>
        <dbReference type="ARBA" id="ARBA00004123"/>
    </source>
</evidence>
<feature type="region of interest" description="Disordered" evidence="6">
    <location>
        <begin position="1519"/>
        <end position="1581"/>
    </location>
</feature>
<dbReference type="InterPro" id="IPR016177">
    <property type="entry name" value="DNA-bd_dom_sf"/>
</dbReference>
<name>A0A1Q9C7F1_SYMMI</name>
<feature type="domain" description="AP2/ERF" evidence="8">
    <location>
        <begin position="654"/>
        <end position="719"/>
    </location>
</feature>
<keyword evidence="7" id="KW-0472">Membrane</keyword>
<dbReference type="PROSITE" id="PS51032">
    <property type="entry name" value="AP2_ERF"/>
    <property type="match status" value="1"/>
</dbReference>
<dbReference type="InterPro" id="IPR001471">
    <property type="entry name" value="AP2/ERF_dom"/>
</dbReference>
<keyword evidence="10" id="KW-1185">Reference proteome</keyword>